<gene>
    <name evidence="1" type="ORF">CJJ23_04125</name>
</gene>
<dbReference type="RefSeq" id="WP_095335086.1">
    <property type="nucleotide sequence ID" value="NZ_NQNY01000015.1"/>
</dbReference>
<dbReference type="OrthoDB" id="9868665at2"/>
<evidence type="ECO:0000313" key="1">
    <source>
        <dbReference type="EMBL" id="PAK21025.1"/>
    </source>
</evidence>
<evidence type="ECO:0000313" key="2">
    <source>
        <dbReference type="Proteomes" id="UP000216943"/>
    </source>
</evidence>
<name>A0A269TJU7_9BACT</name>
<accession>A0A269TJU7</accession>
<reference evidence="2" key="1">
    <citation type="submission" date="2017-08" db="EMBL/GenBank/DDBJ databases">
        <authorList>
            <person name="Alvarez-Ponce D."/>
            <person name="Weitzman C.L."/>
            <person name="Tillett R.L."/>
            <person name="Sandmeier F.C."/>
            <person name="Tracy C.R."/>
        </authorList>
    </citation>
    <scope>NUCLEOTIDE SEQUENCE [LARGE SCALE GENOMIC DNA]</scope>
    <source>
        <strain evidence="2">723</strain>
    </source>
</reference>
<sequence>MKNSNLNVKRYKIIFNSLWRIKNNLEKLLINIRGVYQSFLSKELTDNLTSLNKIIFNFSNTYKNNNPRDILKVDLDYSLIEELNFNVLDFDNNYLDLLEQLIDDFKFFHSLLERNQSVFEAQNLKSLRSYLAISIERISDLNKNIYTTSNYDKFNQTDNYVLKDLTNLKQRRVELKTPEN</sequence>
<comment type="caution">
    <text evidence="1">The sequence shown here is derived from an EMBL/GenBank/DDBJ whole genome shotgun (WGS) entry which is preliminary data.</text>
</comment>
<organism evidence="1 2">
    <name type="scientific">Mycoplasmopsis agassizii</name>
    <dbReference type="NCBI Taxonomy" id="33922"/>
    <lineage>
        <taxon>Bacteria</taxon>
        <taxon>Bacillati</taxon>
        <taxon>Mycoplasmatota</taxon>
        <taxon>Mycoplasmoidales</taxon>
        <taxon>Metamycoplasmataceae</taxon>
        <taxon>Mycoplasmopsis</taxon>
    </lineage>
</organism>
<dbReference type="EMBL" id="NQNY01000015">
    <property type="protein sequence ID" value="PAK21025.1"/>
    <property type="molecule type" value="Genomic_DNA"/>
</dbReference>
<dbReference type="Proteomes" id="UP000216943">
    <property type="component" value="Unassembled WGS sequence"/>
</dbReference>
<dbReference type="AlphaFoldDB" id="A0A269TJU7"/>
<protein>
    <submittedName>
        <fullName evidence="1">Uncharacterized protein</fullName>
    </submittedName>
</protein>
<proteinExistence type="predicted"/>